<comment type="similarity">
    <text evidence="1 9 10">Belongs to the peptidase A8 family.</text>
</comment>
<evidence type="ECO:0000256" key="5">
    <source>
        <dbReference type="ARBA" id="ARBA00022750"/>
    </source>
</evidence>
<dbReference type="PRINTS" id="PR00781">
    <property type="entry name" value="LIPOSIGPTASE"/>
</dbReference>
<dbReference type="Pfam" id="PF01252">
    <property type="entry name" value="Peptidase_A8"/>
    <property type="match status" value="1"/>
</dbReference>
<keyword evidence="7 9" id="KW-1133">Transmembrane helix</keyword>
<comment type="catalytic activity">
    <reaction evidence="9">
        <text>Release of signal peptides from bacterial membrane prolipoproteins. Hydrolyzes -Xaa-Yaa-Zaa-|-(S,diacylglyceryl)Cys-, in which Xaa is hydrophobic (preferably Leu), and Yaa (Ala or Ser) and Zaa (Gly or Ala) have small, neutral side chains.</text>
        <dbReference type="EC" id="3.4.23.36"/>
    </reaction>
</comment>
<keyword evidence="3 9" id="KW-0645">Protease</keyword>
<evidence type="ECO:0000256" key="7">
    <source>
        <dbReference type="ARBA" id="ARBA00022989"/>
    </source>
</evidence>
<accession>A0ABT0QWI8</accession>
<keyword evidence="13" id="KW-1185">Reference proteome</keyword>
<evidence type="ECO:0000313" key="12">
    <source>
        <dbReference type="EMBL" id="MCL6422038.1"/>
    </source>
</evidence>
<protein>
    <recommendedName>
        <fullName evidence="9">Lipoprotein signal peptidase</fullName>
        <ecNumber evidence="9">3.4.23.36</ecNumber>
    </recommendedName>
    <alternativeName>
        <fullName evidence="9">Prolipoprotein signal peptidase</fullName>
    </alternativeName>
    <alternativeName>
        <fullName evidence="9">Signal peptidase II</fullName>
        <shortName evidence="9">SPase II</shortName>
    </alternativeName>
</protein>
<comment type="function">
    <text evidence="9">This protein specifically catalyzes the removal of signal peptides from prolipoproteins.</text>
</comment>
<evidence type="ECO:0000256" key="9">
    <source>
        <dbReference type="HAMAP-Rule" id="MF_00161"/>
    </source>
</evidence>
<evidence type="ECO:0000256" key="3">
    <source>
        <dbReference type="ARBA" id="ARBA00022670"/>
    </source>
</evidence>
<feature type="transmembrane region" description="Helical" evidence="9">
    <location>
        <begin position="26"/>
        <end position="46"/>
    </location>
</feature>
<dbReference type="GO" id="GO:0004190">
    <property type="term" value="F:aspartic-type endopeptidase activity"/>
    <property type="evidence" value="ECO:0007669"/>
    <property type="project" value="UniProtKB-EC"/>
</dbReference>
<keyword evidence="6 9" id="KW-0378">Hydrolase</keyword>
<dbReference type="InterPro" id="IPR001872">
    <property type="entry name" value="Peptidase_A8"/>
</dbReference>
<evidence type="ECO:0000256" key="8">
    <source>
        <dbReference type="ARBA" id="ARBA00023136"/>
    </source>
</evidence>
<feature type="active site" evidence="9">
    <location>
        <position position="149"/>
    </location>
</feature>
<feature type="transmembrane region" description="Helical" evidence="9">
    <location>
        <begin position="81"/>
        <end position="109"/>
    </location>
</feature>
<dbReference type="EC" id="3.4.23.36" evidence="9"/>
<evidence type="ECO:0000256" key="11">
    <source>
        <dbReference type="SAM" id="MobiDB-lite"/>
    </source>
</evidence>
<comment type="caution">
    <text evidence="12">The sequence shown here is derived from an EMBL/GenBank/DDBJ whole genome shotgun (WGS) entry which is preliminary data.</text>
</comment>
<dbReference type="HAMAP" id="MF_00161">
    <property type="entry name" value="LspA"/>
    <property type="match status" value="1"/>
</dbReference>
<name>A0ABT0QWI8_9MICO</name>
<evidence type="ECO:0000256" key="1">
    <source>
        <dbReference type="ARBA" id="ARBA00006139"/>
    </source>
</evidence>
<reference evidence="12" key="1">
    <citation type="submission" date="2022-02" db="EMBL/GenBank/DDBJ databases">
        <authorList>
            <person name="Lee M."/>
            <person name="Kim S.-J."/>
            <person name="Jung M.-Y."/>
        </authorList>
    </citation>
    <scope>NUCLEOTIDE SEQUENCE</scope>
    <source>
        <strain evidence="12">JHP9</strain>
    </source>
</reference>
<feature type="transmembrane region" description="Helical" evidence="9">
    <location>
        <begin position="116"/>
        <end position="133"/>
    </location>
</feature>
<feature type="transmembrane region" description="Helical" evidence="9">
    <location>
        <begin position="153"/>
        <end position="176"/>
    </location>
</feature>
<dbReference type="PANTHER" id="PTHR33695:SF1">
    <property type="entry name" value="LIPOPROTEIN SIGNAL PEPTIDASE"/>
    <property type="match status" value="1"/>
</dbReference>
<comment type="pathway">
    <text evidence="9">Protein modification; lipoprotein biosynthesis (signal peptide cleavage).</text>
</comment>
<evidence type="ECO:0000256" key="6">
    <source>
        <dbReference type="ARBA" id="ARBA00022801"/>
    </source>
</evidence>
<keyword evidence="8 9" id="KW-0472">Membrane</keyword>
<gene>
    <name evidence="9 12" type="primary">lspA</name>
    <name evidence="12" type="ORF">Bequi_01315</name>
</gene>
<dbReference type="PANTHER" id="PTHR33695">
    <property type="entry name" value="LIPOPROTEIN SIGNAL PEPTIDASE"/>
    <property type="match status" value="1"/>
</dbReference>
<dbReference type="NCBIfam" id="TIGR00077">
    <property type="entry name" value="lspA"/>
    <property type="match status" value="1"/>
</dbReference>
<keyword evidence="4 9" id="KW-0812">Transmembrane</keyword>
<feature type="compositionally biased region" description="Low complexity" evidence="11">
    <location>
        <begin position="1"/>
        <end position="23"/>
    </location>
</feature>
<feature type="active site" evidence="9">
    <location>
        <position position="163"/>
    </location>
</feature>
<keyword evidence="2 9" id="KW-1003">Cell membrane</keyword>
<dbReference type="EMBL" id="JAKNCJ010000001">
    <property type="protein sequence ID" value="MCL6422038.1"/>
    <property type="molecule type" value="Genomic_DNA"/>
</dbReference>
<evidence type="ECO:0000313" key="13">
    <source>
        <dbReference type="Proteomes" id="UP001203761"/>
    </source>
</evidence>
<evidence type="ECO:0000256" key="10">
    <source>
        <dbReference type="RuleBase" id="RU004181"/>
    </source>
</evidence>
<organism evidence="12 13">
    <name type="scientific">Brachybacterium equifaecis</name>
    <dbReference type="NCBI Taxonomy" id="2910770"/>
    <lineage>
        <taxon>Bacteria</taxon>
        <taxon>Bacillati</taxon>
        <taxon>Actinomycetota</taxon>
        <taxon>Actinomycetes</taxon>
        <taxon>Micrococcales</taxon>
        <taxon>Dermabacteraceae</taxon>
        <taxon>Brachybacterium</taxon>
    </lineage>
</organism>
<evidence type="ECO:0000256" key="4">
    <source>
        <dbReference type="ARBA" id="ARBA00022692"/>
    </source>
</evidence>
<evidence type="ECO:0000256" key="2">
    <source>
        <dbReference type="ARBA" id="ARBA00022475"/>
    </source>
</evidence>
<comment type="subcellular location">
    <subcellularLocation>
        <location evidence="9">Cell membrane</location>
        <topology evidence="9">Multi-pass membrane protein</topology>
    </subcellularLocation>
</comment>
<feature type="region of interest" description="Disordered" evidence="11">
    <location>
        <begin position="1"/>
        <end position="24"/>
    </location>
</feature>
<sequence length="200" mass="20995">MSHSSTTTATAGRTAPGGRRSSAPRAMTRSAALVLVVAIAAVLFVLDQVTKHWAEANLETDSARPLLGELLQLRLLYNSGAAWGMGSGITPVVTILQLAIAAGVVVFAIRAVRSPWYAVTLGLILGGALGNIHDRLLRAPGPFRGWVVDFLVLPHWPVFNVADMGVVSGAILLVLLSILGLPTAPAPDEPARETPAGERR</sequence>
<proteinExistence type="inferred from homology"/>
<dbReference type="Proteomes" id="UP001203761">
    <property type="component" value="Unassembled WGS sequence"/>
</dbReference>
<keyword evidence="5 9" id="KW-0064">Aspartyl protease</keyword>